<keyword evidence="1" id="KW-1133">Transmembrane helix</keyword>
<protein>
    <recommendedName>
        <fullName evidence="3">Fibronectin type-III domain-containing protein</fullName>
    </recommendedName>
</protein>
<dbReference type="SUPFAM" id="SSF49265">
    <property type="entry name" value="Fibronectin type III"/>
    <property type="match status" value="1"/>
</dbReference>
<dbReference type="CTD" id="3460"/>
<dbReference type="Proteomes" id="UP000694565">
    <property type="component" value="Unplaced"/>
</dbReference>
<feature type="chain" id="PRO_5034950706" description="Fibronectin type-III domain-containing protein" evidence="2">
    <location>
        <begin position="19"/>
        <end position="290"/>
    </location>
</feature>
<name>A0A8C2WRE2_CYCLU</name>
<gene>
    <name evidence="4" type="primary">ifngr2</name>
</gene>
<dbReference type="GeneID" id="117750783"/>
<evidence type="ECO:0000256" key="2">
    <source>
        <dbReference type="SAM" id="SignalP"/>
    </source>
</evidence>
<dbReference type="Gene3D" id="2.60.40.10">
    <property type="entry name" value="Immunoglobulins"/>
    <property type="match status" value="1"/>
</dbReference>
<accession>A0A8C2WRE2</accession>
<evidence type="ECO:0000256" key="1">
    <source>
        <dbReference type="SAM" id="Phobius"/>
    </source>
</evidence>
<evidence type="ECO:0000259" key="3">
    <source>
        <dbReference type="Pfam" id="PF01108"/>
    </source>
</evidence>
<keyword evidence="5" id="KW-1185">Reference proteome</keyword>
<reference evidence="4" key="2">
    <citation type="submission" date="2025-09" db="UniProtKB">
        <authorList>
            <consortium name="Ensembl"/>
        </authorList>
    </citation>
    <scope>IDENTIFICATION</scope>
</reference>
<dbReference type="InterPro" id="IPR050650">
    <property type="entry name" value="Type-II_Cytokine-TF_Rcpt"/>
</dbReference>
<dbReference type="GO" id="GO:0004896">
    <property type="term" value="F:cytokine receptor activity"/>
    <property type="evidence" value="ECO:0007669"/>
    <property type="project" value="TreeGrafter"/>
</dbReference>
<dbReference type="Ensembl" id="ENSCLMT00005008095.1">
    <property type="protein sequence ID" value="ENSCLMP00005007581.1"/>
    <property type="gene ID" value="ENSCLMG00005004105.1"/>
</dbReference>
<evidence type="ECO:0000313" key="5">
    <source>
        <dbReference type="Proteomes" id="UP000694565"/>
    </source>
</evidence>
<dbReference type="InterPro" id="IPR036116">
    <property type="entry name" value="FN3_sf"/>
</dbReference>
<keyword evidence="2" id="KW-0732">Signal</keyword>
<dbReference type="AlphaFoldDB" id="A0A8C2WRE2"/>
<dbReference type="PANTHER" id="PTHR20859:SF91">
    <property type="match status" value="1"/>
</dbReference>
<proteinExistence type="predicted"/>
<dbReference type="Pfam" id="PF01108">
    <property type="entry name" value="Tissue_fac"/>
    <property type="match status" value="1"/>
</dbReference>
<dbReference type="InterPro" id="IPR013783">
    <property type="entry name" value="Ig-like_fold"/>
</dbReference>
<keyword evidence="1" id="KW-0812">Transmembrane</keyword>
<feature type="transmembrane region" description="Helical" evidence="1">
    <location>
        <begin position="215"/>
        <end position="237"/>
    </location>
</feature>
<feature type="domain" description="Fibronectin type-III" evidence="3">
    <location>
        <begin position="3"/>
        <end position="101"/>
    </location>
</feature>
<dbReference type="GO" id="GO:0005886">
    <property type="term" value="C:plasma membrane"/>
    <property type="evidence" value="ECO:0007669"/>
    <property type="project" value="TreeGrafter"/>
</dbReference>
<dbReference type="GeneTree" id="ENSGT00510000051617"/>
<dbReference type="RefSeq" id="XP_034418034.1">
    <property type="nucleotide sequence ID" value="XM_034562143.1"/>
</dbReference>
<dbReference type="KEGG" id="clum:117750783"/>
<dbReference type="PANTHER" id="PTHR20859">
    <property type="entry name" value="INTERFERON/INTERLEUKIN RECEPTOR"/>
    <property type="match status" value="1"/>
</dbReference>
<organism evidence="4 5">
    <name type="scientific">Cyclopterus lumpus</name>
    <name type="common">Lumpsucker</name>
    <dbReference type="NCBI Taxonomy" id="8103"/>
    <lineage>
        <taxon>Eukaryota</taxon>
        <taxon>Metazoa</taxon>
        <taxon>Chordata</taxon>
        <taxon>Craniata</taxon>
        <taxon>Vertebrata</taxon>
        <taxon>Euteleostomi</taxon>
        <taxon>Actinopterygii</taxon>
        <taxon>Neopterygii</taxon>
        <taxon>Teleostei</taxon>
        <taxon>Neoteleostei</taxon>
        <taxon>Acanthomorphata</taxon>
        <taxon>Eupercaria</taxon>
        <taxon>Perciformes</taxon>
        <taxon>Cottioidei</taxon>
        <taxon>Cottales</taxon>
        <taxon>Cyclopteridae</taxon>
        <taxon>Cyclopterus</taxon>
    </lineage>
</organism>
<reference evidence="4" key="1">
    <citation type="submission" date="2025-08" db="UniProtKB">
        <authorList>
            <consortium name="Ensembl"/>
        </authorList>
    </citation>
    <scope>IDENTIFICATION</scope>
</reference>
<evidence type="ECO:0000313" key="4">
    <source>
        <dbReference type="Ensembl" id="ENSCLMP00005007581.1"/>
    </source>
</evidence>
<dbReference type="InterPro" id="IPR003961">
    <property type="entry name" value="FN3_dom"/>
</dbReference>
<dbReference type="OrthoDB" id="9932619at2759"/>
<sequence>MLFIVLCTLIAVHGHVLSEIPPAPPQNIHVDNWLLTWPAATEQEEVTYTVQYSSFDSAVWTDVPACVHISLNCCNVISTKAEGDLGCVMLRVQAERRGLTSTPVEACSRHGDSCTPDFSLTAGPGSLTVHLSRNHSMALEHGDHAKHRVYYGKEGEPRQKYKDVMASVTIRELLEGQRYCTEVQYVYFDVPVGLATCTQCEVIPKSSKDSKQSGIIVAVVLVVVLLVLIPVLAYFLIFQRGTIKQWLSSYHIPEDFFEPFPKSLLPISSCSHTEEHCHVISSISPEELRE</sequence>
<keyword evidence="1" id="KW-0472">Membrane</keyword>
<feature type="signal peptide" evidence="2">
    <location>
        <begin position="1"/>
        <end position="18"/>
    </location>
</feature>